<organism evidence="2 3">
    <name type="scientific">Bimuria novae-zelandiae CBS 107.79</name>
    <dbReference type="NCBI Taxonomy" id="1447943"/>
    <lineage>
        <taxon>Eukaryota</taxon>
        <taxon>Fungi</taxon>
        <taxon>Dikarya</taxon>
        <taxon>Ascomycota</taxon>
        <taxon>Pezizomycotina</taxon>
        <taxon>Dothideomycetes</taxon>
        <taxon>Pleosporomycetidae</taxon>
        <taxon>Pleosporales</taxon>
        <taxon>Massarineae</taxon>
        <taxon>Didymosphaeriaceae</taxon>
        <taxon>Bimuria</taxon>
    </lineage>
</organism>
<accession>A0A6A5VLB3</accession>
<dbReference type="AlphaFoldDB" id="A0A6A5VLB3"/>
<protein>
    <submittedName>
        <fullName evidence="2">Uncharacterized protein</fullName>
    </submittedName>
</protein>
<sequence length="407" mass="45340">MAAKRLTLICPSLNKTVENFILTPSTTLVQFVIDIRAALGTLPQAFPWTFDGHRGKNPKDIKDGQRLLVSIGYFDVMESHEEWEPVMLFWEHAEKGLELSNEDVSRAERYILLDEIRKRERKDGNVFNGIRVTMPSSVVDAELAAIPSYEQRDDEFKALYARKVLLGAIEERRNREGVDKVMKTEDVVGCVIWLLKSVKAGESKKSRAEKRNAHRKESDRAKADKEAAKELKKKGKAPQGKLDVVNKDKRGSDGRGSGGGFRLRRGRSSPISGRSIAPRTPSTPRPAHIASSPPSQLPRFPTSTSTGSFIVTALNMASRLSYGEPEMFMMRTGRVAGMEPMVTEGQLVPWRSGVQLGCCGRGLSNRQSNRSSTVPLLYQDNQYAFTLRTDSAKRLSRTITAHLIGPL</sequence>
<gene>
    <name evidence="2" type="ORF">BU23DRAFT_596282</name>
</gene>
<feature type="compositionally biased region" description="Basic and acidic residues" evidence="1">
    <location>
        <begin position="203"/>
        <end position="230"/>
    </location>
</feature>
<dbReference type="EMBL" id="ML976663">
    <property type="protein sequence ID" value="KAF1977330.1"/>
    <property type="molecule type" value="Genomic_DNA"/>
</dbReference>
<keyword evidence="3" id="KW-1185">Reference proteome</keyword>
<evidence type="ECO:0000313" key="3">
    <source>
        <dbReference type="Proteomes" id="UP000800036"/>
    </source>
</evidence>
<evidence type="ECO:0000256" key="1">
    <source>
        <dbReference type="SAM" id="MobiDB-lite"/>
    </source>
</evidence>
<reference evidence="2" key="1">
    <citation type="journal article" date="2020" name="Stud. Mycol.">
        <title>101 Dothideomycetes genomes: a test case for predicting lifestyles and emergence of pathogens.</title>
        <authorList>
            <person name="Haridas S."/>
            <person name="Albert R."/>
            <person name="Binder M."/>
            <person name="Bloem J."/>
            <person name="Labutti K."/>
            <person name="Salamov A."/>
            <person name="Andreopoulos B."/>
            <person name="Baker S."/>
            <person name="Barry K."/>
            <person name="Bills G."/>
            <person name="Bluhm B."/>
            <person name="Cannon C."/>
            <person name="Castanera R."/>
            <person name="Culley D."/>
            <person name="Daum C."/>
            <person name="Ezra D."/>
            <person name="Gonzalez J."/>
            <person name="Henrissat B."/>
            <person name="Kuo A."/>
            <person name="Liang C."/>
            <person name="Lipzen A."/>
            <person name="Lutzoni F."/>
            <person name="Magnuson J."/>
            <person name="Mondo S."/>
            <person name="Nolan M."/>
            <person name="Ohm R."/>
            <person name="Pangilinan J."/>
            <person name="Park H.-J."/>
            <person name="Ramirez L."/>
            <person name="Alfaro M."/>
            <person name="Sun H."/>
            <person name="Tritt A."/>
            <person name="Yoshinaga Y."/>
            <person name="Zwiers L.-H."/>
            <person name="Turgeon B."/>
            <person name="Goodwin S."/>
            <person name="Spatafora J."/>
            <person name="Crous P."/>
            <person name="Grigoriev I."/>
        </authorList>
    </citation>
    <scope>NUCLEOTIDE SEQUENCE</scope>
    <source>
        <strain evidence="2">CBS 107.79</strain>
    </source>
</reference>
<dbReference type="OrthoDB" id="10658982at2759"/>
<evidence type="ECO:0000313" key="2">
    <source>
        <dbReference type="EMBL" id="KAF1977330.1"/>
    </source>
</evidence>
<name>A0A6A5VLB3_9PLEO</name>
<feature type="compositionally biased region" description="Basic and acidic residues" evidence="1">
    <location>
        <begin position="244"/>
        <end position="253"/>
    </location>
</feature>
<feature type="compositionally biased region" description="Low complexity" evidence="1">
    <location>
        <begin position="268"/>
        <end position="279"/>
    </location>
</feature>
<feature type="region of interest" description="Disordered" evidence="1">
    <location>
        <begin position="203"/>
        <end position="303"/>
    </location>
</feature>
<dbReference type="Proteomes" id="UP000800036">
    <property type="component" value="Unassembled WGS sequence"/>
</dbReference>
<proteinExistence type="predicted"/>